<protein>
    <recommendedName>
        <fullName evidence="7">Ig-like domain-containing protein</fullName>
    </recommendedName>
</protein>
<keyword evidence="6" id="KW-1133">Transmembrane helix</keyword>
<dbReference type="Ensembl" id="ENSSSUT00005041462.1">
    <property type="protein sequence ID" value="ENSSSUP00005036417.1"/>
    <property type="gene ID" value="ENSSSUG00005023287.1"/>
</dbReference>
<evidence type="ECO:0000256" key="2">
    <source>
        <dbReference type="ARBA" id="ARBA00023157"/>
    </source>
</evidence>
<sequence>GPEGDLRVRGRGRAPSLEIVTCTKTLLLLQTSGPSLWTPLQSSVGRQSGQELRGRSVVQGPLSFCHLLCFSTEPVAPPTLNISNTTVTEHKDSVVLTCSTNTTGVSIWWLFNGQSLKLTERMKLSEDNSTLTIDPVRREDAGTYQCEVSNPVSASTSDPVRLTVEYDPTQPSSGLSPGAIAGIVIGVLAGVALIAALLYFLYIRKSGGTSDLRDLTEHKPSASNHSK</sequence>
<keyword evidence="2" id="KW-1015">Disulfide bond</keyword>
<dbReference type="FunFam" id="2.60.40.10:FF:000244">
    <property type="entry name" value="carcinoembryonic antigen-related cell adhesion molecule 16"/>
    <property type="match status" value="1"/>
</dbReference>
<evidence type="ECO:0000256" key="3">
    <source>
        <dbReference type="ARBA" id="ARBA00023180"/>
    </source>
</evidence>
<dbReference type="PANTHER" id="PTHR44337">
    <property type="entry name" value="CARCINOEMBRYONIC ANTIGEN-RELATED CELL ADHESION MOLECULE 8"/>
    <property type="match status" value="1"/>
</dbReference>
<keyword evidence="6" id="KW-0812">Transmembrane</keyword>
<keyword evidence="4" id="KW-0393">Immunoglobulin domain</keyword>
<dbReference type="InterPro" id="IPR052598">
    <property type="entry name" value="IgSF_CEA-related"/>
</dbReference>
<keyword evidence="3" id="KW-0325">Glycoprotein</keyword>
<dbReference type="InterPro" id="IPR007110">
    <property type="entry name" value="Ig-like_dom"/>
</dbReference>
<evidence type="ECO:0000313" key="8">
    <source>
        <dbReference type="Ensembl" id="ENSSSUP00005036417.1"/>
    </source>
</evidence>
<reference evidence="8" key="2">
    <citation type="submission" date="2025-08" db="UniProtKB">
        <authorList>
            <consortium name="Ensembl"/>
        </authorList>
    </citation>
    <scope>IDENTIFICATION</scope>
</reference>
<organism evidence="8 9">
    <name type="scientific">Suricata suricatta</name>
    <name type="common">Meerkat</name>
    <dbReference type="NCBI Taxonomy" id="37032"/>
    <lineage>
        <taxon>Eukaryota</taxon>
        <taxon>Metazoa</taxon>
        <taxon>Chordata</taxon>
        <taxon>Craniata</taxon>
        <taxon>Vertebrata</taxon>
        <taxon>Euteleostomi</taxon>
        <taxon>Mammalia</taxon>
        <taxon>Eutheria</taxon>
        <taxon>Laurasiatheria</taxon>
        <taxon>Carnivora</taxon>
        <taxon>Feliformia</taxon>
        <taxon>Herpestidae</taxon>
        <taxon>Suricata</taxon>
    </lineage>
</organism>
<dbReference type="Gene3D" id="2.60.40.10">
    <property type="entry name" value="Immunoglobulins"/>
    <property type="match status" value="1"/>
</dbReference>
<accession>A0A673VR47</accession>
<keyword evidence="1" id="KW-0732">Signal</keyword>
<dbReference type="Proteomes" id="UP000472268">
    <property type="component" value="Chromosome 16"/>
</dbReference>
<name>A0A673VR47_SURSU</name>
<dbReference type="SMART" id="SM00408">
    <property type="entry name" value="IGc2"/>
    <property type="match status" value="1"/>
</dbReference>
<dbReference type="OMA" id="RISIQWR"/>
<evidence type="ECO:0000256" key="1">
    <source>
        <dbReference type="ARBA" id="ARBA00022729"/>
    </source>
</evidence>
<dbReference type="Pfam" id="PF13927">
    <property type="entry name" value="Ig_3"/>
    <property type="match status" value="1"/>
</dbReference>
<reference evidence="8" key="3">
    <citation type="submission" date="2025-09" db="UniProtKB">
        <authorList>
            <consortium name="Ensembl"/>
        </authorList>
    </citation>
    <scope>IDENTIFICATION</scope>
</reference>
<dbReference type="InterPro" id="IPR003599">
    <property type="entry name" value="Ig_sub"/>
</dbReference>
<keyword evidence="6" id="KW-0472">Membrane</keyword>
<dbReference type="InterPro" id="IPR036179">
    <property type="entry name" value="Ig-like_dom_sf"/>
</dbReference>
<dbReference type="PANTHER" id="PTHR44337:SF20">
    <property type="entry name" value="CARCINOEMBRYONIC ANTIGEN-RELATED CELL ADHESION MOLECULE 5-RELATED"/>
    <property type="match status" value="1"/>
</dbReference>
<dbReference type="PROSITE" id="PS50835">
    <property type="entry name" value="IG_LIKE"/>
    <property type="match status" value="1"/>
</dbReference>
<feature type="transmembrane region" description="Helical" evidence="6">
    <location>
        <begin position="179"/>
        <end position="203"/>
    </location>
</feature>
<proteinExistence type="inferred from homology"/>
<dbReference type="CDD" id="cd05740">
    <property type="entry name" value="IgI_hCEACAM_2_4_6_like"/>
    <property type="match status" value="1"/>
</dbReference>
<dbReference type="InterPro" id="IPR013783">
    <property type="entry name" value="Ig-like_fold"/>
</dbReference>
<keyword evidence="9" id="KW-1185">Reference proteome</keyword>
<evidence type="ECO:0000259" key="7">
    <source>
        <dbReference type="PROSITE" id="PS50835"/>
    </source>
</evidence>
<dbReference type="AlphaFoldDB" id="A0A673VR47"/>
<dbReference type="SUPFAM" id="SSF48726">
    <property type="entry name" value="Immunoglobulin"/>
    <property type="match status" value="1"/>
</dbReference>
<dbReference type="InterPro" id="IPR003598">
    <property type="entry name" value="Ig_sub2"/>
</dbReference>
<evidence type="ECO:0000256" key="5">
    <source>
        <dbReference type="ARBA" id="ARBA00038222"/>
    </source>
</evidence>
<evidence type="ECO:0000256" key="6">
    <source>
        <dbReference type="SAM" id="Phobius"/>
    </source>
</evidence>
<evidence type="ECO:0000256" key="4">
    <source>
        <dbReference type="ARBA" id="ARBA00023319"/>
    </source>
</evidence>
<dbReference type="SMART" id="SM00409">
    <property type="entry name" value="IG"/>
    <property type="match status" value="1"/>
</dbReference>
<dbReference type="CDD" id="cd12087">
    <property type="entry name" value="TM_EGFR-like"/>
    <property type="match status" value="1"/>
</dbReference>
<comment type="similarity">
    <text evidence="5">Belongs to the immunoglobulin superfamily. CEA family.</text>
</comment>
<evidence type="ECO:0000313" key="9">
    <source>
        <dbReference type="Proteomes" id="UP000472268"/>
    </source>
</evidence>
<feature type="domain" description="Ig-like" evidence="7">
    <location>
        <begin position="77"/>
        <end position="163"/>
    </location>
</feature>
<reference evidence="8 9" key="1">
    <citation type="submission" date="2019-05" db="EMBL/GenBank/DDBJ databases">
        <title>A Chromosome-scale Meerkat (S. suricatta) Genome Assembly.</title>
        <authorList>
            <person name="Dudchenko O."/>
            <person name="Lieberman Aiden E."/>
            <person name="Tung J."/>
            <person name="Barreiro L.B."/>
            <person name="Clutton-Brock T.H."/>
        </authorList>
    </citation>
    <scope>NUCLEOTIDE SEQUENCE [LARGE SCALE GENOMIC DNA]</scope>
</reference>